<accession>A0ABP0JZH9</accession>
<protein>
    <submittedName>
        <fullName evidence="2">Uncharacterized protein</fullName>
    </submittedName>
</protein>
<reference evidence="2 3" key="1">
    <citation type="submission" date="2024-02" db="EMBL/GenBank/DDBJ databases">
        <authorList>
            <person name="Chen Y."/>
            <person name="Shah S."/>
            <person name="Dougan E. K."/>
            <person name="Thang M."/>
            <person name="Chan C."/>
        </authorList>
    </citation>
    <scope>NUCLEOTIDE SEQUENCE [LARGE SCALE GENOMIC DNA]</scope>
</reference>
<feature type="compositionally biased region" description="Acidic residues" evidence="1">
    <location>
        <begin position="1"/>
        <end position="19"/>
    </location>
</feature>
<proteinExistence type="predicted"/>
<evidence type="ECO:0000313" key="2">
    <source>
        <dbReference type="EMBL" id="CAK9019742.1"/>
    </source>
</evidence>
<dbReference type="Proteomes" id="UP001642484">
    <property type="component" value="Unassembled WGS sequence"/>
</dbReference>
<evidence type="ECO:0000256" key="1">
    <source>
        <dbReference type="SAM" id="MobiDB-lite"/>
    </source>
</evidence>
<feature type="region of interest" description="Disordered" evidence="1">
    <location>
        <begin position="1"/>
        <end position="58"/>
    </location>
</feature>
<name>A0ABP0JZH9_9DINO</name>
<feature type="non-terminal residue" evidence="2">
    <location>
        <position position="1"/>
    </location>
</feature>
<dbReference type="EMBL" id="CAXAMN010006949">
    <property type="protein sequence ID" value="CAK9019742.1"/>
    <property type="molecule type" value="Genomic_DNA"/>
</dbReference>
<evidence type="ECO:0000313" key="3">
    <source>
        <dbReference type="Proteomes" id="UP001642484"/>
    </source>
</evidence>
<sequence>DALEEPEVPDWEAQDENMLDTEIQQAQAIEPQLDPTALSEPLPDHETDKAQKDQLKQKNAQLDKELKLQQLKVQELELMKELGL</sequence>
<comment type="caution">
    <text evidence="2">The sequence shown here is derived from an EMBL/GenBank/DDBJ whole genome shotgun (WGS) entry which is preliminary data.</text>
</comment>
<feature type="compositionally biased region" description="Basic and acidic residues" evidence="1">
    <location>
        <begin position="42"/>
        <end position="58"/>
    </location>
</feature>
<feature type="non-terminal residue" evidence="2">
    <location>
        <position position="84"/>
    </location>
</feature>
<keyword evidence="3" id="KW-1185">Reference proteome</keyword>
<organism evidence="2 3">
    <name type="scientific">Durusdinium trenchii</name>
    <dbReference type="NCBI Taxonomy" id="1381693"/>
    <lineage>
        <taxon>Eukaryota</taxon>
        <taxon>Sar</taxon>
        <taxon>Alveolata</taxon>
        <taxon>Dinophyceae</taxon>
        <taxon>Suessiales</taxon>
        <taxon>Symbiodiniaceae</taxon>
        <taxon>Durusdinium</taxon>
    </lineage>
</organism>
<gene>
    <name evidence="2" type="ORF">CCMP2556_LOCUS13788</name>
</gene>